<dbReference type="AlphaFoldDB" id="A0AA39HR36"/>
<dbReference type="SUPFAM" id="SSF56059">
    <property type="entry name" value="Glutathione synthetase ATP-binding domain-like"/>
    <property type="match status" value="1"/>
</dbReference>
<evidence type="ECO:0000256" key="1">
    <source>
        <dbReference type="ARBA" id="ARBA00010871"/>
    </source>
</evidence>
<dbReference type="InterPro" id="IPR013815">
    <property type="entry name" value="ATP_grasp_subdomain_1"/>
</dbReference>
<dbReference type="Pfam" id="PF07478">
    <property type="entry name" value="Dala_Dala_lig_C"/>
    <property type="match status" value="1"/>
</dbReference>
<protein>
    <recommendedName>
        <fullName evidence="4">ATP-grasp domain-containing protein</fullName>
    </recommendedName>
</protein>
<dbReference type="PANTHER" id="PTHR23132:SF23">
    <property type="entry name" value="D-ALANINE--D-ALANINE LIGASE B"/>
    <property type="match status" value="1"/>
</dbReference>
<keyword evidence="2" id="KW-0436">Ligase</keyword>
<dbReference type="PANTHER" id="PTHR23132">
    <property type="entry name" value="D-ALANINE--D-ALANINE LIGASE"/>
    <property type="match status" value="1"/>
</dbReference>
<comment type="similarity">
    <text evidence="1">Belongs to the D-alanine--D-alanine ligase family.</text>
</comment>
<reference evidence="5" key="1">
    <citation type="submission" date="2023-06" db="EMBL/GenBank/DDBJ databases">
        <title>Genomic analysis of the entomopathogenic nematode Steinernema hermaphroditum.</title>
        <authorList>
            <person name="Schwarz E.M."/>
            <person name="Heppert J.K."/>
            <person name="Baniya A."/>
            <person name="Schwartz H.T."/>
            <person name="Tan C.-H."/>
            <person name="Antoshechkin I."/>
            <person name="Sternberg P.W."/>
            <person name="Goodrich-Blair H."/>
            <person name="Dillman A.R."/>
        </authorList>
    </citation>
    <scope>NUCLEOTIDE SEQUENCE</scope>
    <source>
        <strain evidence="5">PS9179</strain>
        <tissue evidence="5">Whole animal</tissue>
    </source>
</reference>
<feature type="domain" description="ATP-grasp" evidence="4">
    <location>
        <begin position="148"/>
        <end position="356"/>
    </location>
</feature>
<proteinExistence type="inferred from homology"/>
<dbReference type="Gene3D" id="3.30.470.20">
    <property type="entry name" value="ATP-grasp fold, B domain"/>
    <property type="match status" value="1"/>
</dbReference>
<evidence type="ECO:0000313" key="6">
    <source>
        <dbReference type="Proteomes" id="UP001175271"/>
    </source>
</evidence>
<dbReference type="GO" id="GO:0046872">
    <property type="term" value="F:metal ion binding"/>
    <property type="evidence" value="ECO:0007669"/>
    <property type="project" value="InterPro"/>
</dbReference>
<evidence type="ECO:0000256" key="2">
    <source>
        <dbReference type="ARBA" id="ARBA00022598"/>
    </source>
</evidence>
<accession>A0AA39HR36</accession>
<dbReference type="GO" id="GO:0008716">
    <property type="term" value="F:D-alanine-D-alanine ligase activity"/>
    <property type="evidence" value="ECO:0007669"/>
    <property type="project" value="InterPro"/>
</dbReference>
<dbReference type="InterPro" id="IPR011095">
    <property type="entry name" value="Dala_Dala_lig_C"/>
</dbReference>
<keyword evidence="6" id="KW-1185">Reference proteome</keyword>
<sequence length="454" mass="52015">MLTEERDCIRRLAATKKRLFVVIRRSPEFFSCLKDFQKPENAGLIAFVPEVVRPSMTEYIRSCFDLIVFYNQEKNTFYGVENFDDVKIPDKDRFGDELLEIVRDRSKIELLLTEESSNREVARLGERLGVRCVGIQDVARLHDKELMLATVKQYGVPTARSITLDLVEPFDTESVLKVMKEAVGGYPVFIRPTAMAGGCGTATIRNRRQMKRWLEDNKGKDKTCLIEEFIVGREFLAVVCLLEDGTFEPLVLRYLEYGKSYDMHIKTGDPLLIQVDTFENVESAFPNMKSFVADAIDSLNPPRPHIFTIQGFQRRPYSDEYVFVECSYRPAGGRTNSVCHKVCGVCQETALLMSHMDPSYRPVVKSMKPNDEIYLWFPCQDGLLEKYTELPSKENISSGITAKWQKPLGELMKKATVINHQLLFMIVRNDDPNQLLMDAKWIAANWKPILKSTA</sequence>
<dbReference type="InterPro" id="IPR011761">
    <property type="entry name" value="ATP-grasp"/>
</dbReference>
<gene>
    <name evidence="5" type="ORF">QR680_004733</name>
</gene>
<dbReference type="Proteomes" id="UP001175271">
    <property type="component" value="Unassembled WGS sequence"/>
</dbReference>
<dbReference type="Gene3D" id="3.30.1490.20">
    <property type="entry name" value="ATP-grasp fold, A domain"/>
    <property type="match status" value="1"/>
</dbReference>
<keyword evidence="3" id="KW-0547">Nucleotide-binding</keyword>
<evidence type="ECO:0000256" key="3">
    <source>
        <dbReference type="PROSITE-ProRule" id="PRU00409"/>
    </source>
</evidence>
<keyword evidence="3" id="KW-0067">ATP-binding</keyword>
<evidence type="ECO:0000313" key="5">
    <source>
        <dbReference type="EMBL" id="KAK0409751.1"/>
    </source>
</evidence>
<dbReference type="PROSITE" id="PS50975">
    <property type="entry name" value="ATP_GRASP"/>
    <property type="match status" value="1"/>
</dbReference>
<comment type="caution">
    <text evidence="5">The sequence shown here is derived from an EMBL/GenBank/DDBJ whole genome shotgun (WGS) entry which is preliminary data.</text>
</comment>
<name>A0AA39HR36_9BILA</name>
<evidence type="ECO:0000259" key="4">
    <source>
        <dbReference type="PROSITE" id="PS50975"/>
    </source>
</evidence>
<dbReference type="GO" id="GO:0005524">
    <property type="term" value="F:ATP binding"/>
    <property type="evidence" value="ECO:0007669"/>
    <property type="project" value="UniProtKB-UniRule"/>
</dbReference>
<dbReference type="EMBL" id="JAUCMV010000003">
    <property type="protein sequence ID" value="KAK0409751.1"/>
    <property type="molecule type" value="Genomic_DNA"/>
</dbReference>
<organism evidence="5 6">
    <name type="scientific">Steinernema hermaphroditum</name>
    <dbReference type="NCBI Taxonomy" id="289476"/>
    <lineage>
        <taxon>Eukaryota</taxon>
        <taxon>Metazoa</taxon>
        <taxon>Ecdysozoa</taxon>
        <taxon>Nematoda</taxon>
        <taxon>Chromadorea</taxon>
        <taxon>Rhabditida</taxon>
        <taxon>Tylenchina</taxon>
        <taxon>Panagrolaimomorpha</taxon>
        <taxon>Strongyloidoidea</taxon>
        <taxon>Steinernematidae</taxon>
        <taxon>Steinernema</taxon>
    </lineage>
</organism>